<feature type="compositionally biased region" description="Basic and acidic residues" evidence="1">
    <location>
        <begin position="117"/>
        <end position="165"/>
    </location>
</feature>
<dbReference type="Ensembl" id="ENSGACT00000016023.1">
    <property type="protein sequence ID" value="ENSGACP00000015992.1"/>
    <property type="gene ID" value="ENSGACG00000012088.1"/>
</dbReference>
<evidence type="ECO:0000313" key="2">
    <source>
        <dbReference type="Ensembl" id="ENSGACP00000015992.1"/>
    </source>
</evidence>
<organism evidence="2">
    <name type="scientific">Gasterosteus aculeatus</name>
    <name type="common">Three-spined stickleback</name>
    <dbReference type="NCBI Taxonomy" id="69293"/>
    <lineage>
        <taxon>Eukaryota</taxon>
        <taxon>Metazoa</taxon>
        <taxon>Chordata</taxon>
        <taxon>Craniata</taxon>
        <taxon>Vertebrata</taxon>
        <taxon>Euteleostomi</taxon>
        <taxon>Actinopterygii</taxon>
        <taxon>Neopterygii</taxon>
        <taxon>Teleostei</taxon>
        <taxon>Neoteleostei</taxon>
        <taxon>Acanthomorphata</taxon>
        <taxon>Eupercaria</taxon>
        <taxon>Perciformes</taxon>
        <taxon>Cottioidei</taxon>
        <taxon>Gasterosteales</taxon>
        <taxon>Gasterosteidae</taxon>
        <taxon>Gasterosteus</taxon>
    </lineage>
</organism>
<feature type="compositionally biased region" description="Polar residues" evidence="1">
    <location>
        <begin position="98"/>
        <end position="115"/>
    </location>
</feature>
<dbReference type="OMA" id="EGDAFEW"/>
<dbReference type="eggNOG" id="ENOG502SWMI">
    <property type="taxonomic scope" value="Eukaryota"/>
</dbReference>
<dbReference type="AlphaFoldDB" id="G3PEG8"/>
<protein>
    <submittedName>
        <fullName evidence="2">Uncharacterized protein</fullName>
    </submittedName>
</protein>
<reference evidence="2" key="2">
    <citation type="submission" date="2024-04" db="UniProtKB">
        <authorList>
            <consortium name="Ensembl"/>
        </authorList>
    </citation>
    <scope>IDENTIFICATION</scope>
</reference>
<feature type="compositionally biased region" description="Basic and acidic residues" evidence="1">
    <location>
        <begin position="15"/>
        <end position="26"/>
    </location>
</feature>
<accession>G3PEG8</accession>
<feature type="region of interest" description="Disordered" evidence="1">
    <location>
        <begin position="1"/>
        <end position="41"/>
    </location>
</feature>
<reference evidence="2" key="1">
    <citation type="submission" date="2006-01" db="EMBL/GenBank/DDBJ databases">
        <authorList>
            <person name="Lindblad-Toh K."/>
            <person name="Mauceli E."/>
            <person name="Grabherr M."/>
            <person name="Chang J.L."/>
            <person name="Lander E.S."/>
        </authorList>
    </citation>
    <scope>NUCLEOTIDE SEQUENCE [LARGE SCALE GENOMIC DNA]</scope>
</reference>
<dbReference type="InParanoid" id="G3PEG8"/>
<feature type="compositionally biased region" description="Basic and acidic residues" evidence="1">
    <location>
        <begin position="77"/>
        <end position="87"/>
    </location>
</feature>
<evidence type="ECO:0000256" key="1">
    <source>
        <dbReference type="SAM" id="MobiDB-lite"/>
    </source>
</evidence>
<name>G3PEG8_GASAC</name>
<dbReference type="Bgee" id="ENSGACG00000012088">
    <property type="expression patterns" value="Expressed in heart and 13 other cell types or tissues"/>
</dbReference>
<proteinExistence type="predicted"/>
<dbReference type="STRING" id="69293.ENSGACP00000015992"/>
<feature type="compositionally biased region" description="Basic and acidic residues" evidence="1">
    <location>
        <begin position="174"/>
        <end position="205"/>
    </location>
</feature>
<feature type="region of interest" description="Disordered" evidence="1">
    <location>
        <begin position="77"/>
        <end position="205"/>
    </location>
</feature>
<sequence>MNLDEESEYGTMEQKGAEEPRKREWLNPEVPPLPVDADSSELLNKQQISLLQAQLQEQKAELKVAKLQADEGVKGRLQWEEMEKENTASEAAPAAVKSVTSPPSGHPGNGSQASAGSKERQPKKPWDDQKKDVKKDRIGQKELKEGDAFEWKEGKKRERKDDGKTEWQQGSEQGKFDKEKDKGGKQKHHGEETKQWKDKERKKEK</sequence>